<evidence type="ECO:0000256" key="4">
    <source>
        <dbReference type="ARBA" id="ARBA00022603"/>
    </source>
</evidence>
<protein>
    <recommendedName>
        <fullName evidence="3">methylated-DNA--[protein]-cysteine S-methyltransferase</fullName>
        <ecNumber evidence="3">2.1.1.63</ecNumber>
    </recommendedName>
</protein>
<evidence type="ECO:0000313" key="11">
    <source>
        <dbReference type="EMBL" id="KRN30128.1"/>
    </source>
</evidence>
<keyword evidence="6" id="KW-0227">DNA damage</keyword>
<dbReference type="InterPro" id="IPR014048">
    <property type="entry name" value="MethylDNA_cys_MeTrfase_DNA-bd"/>
</dbReference>
<comment type="similarity">
    <text evidence="2">Belongs to the MGMT family.</text>
</comment>
<feature type="domain" description="Methylated-DNA-[protein]-cysteine S-methyltransferase DNA binding" evidence="9">
    <location>
        <begin position="86"/>
        <end position="163"/>
    </location>
</feature>
<evidence type="ECO:0000313" key="12">
    <source>
        <dbReference type="Proteomes" id="UP000051645"/>
    </source>
</evidence>
<dbReference type="Pfam" id="PF01035">
    <property type="entry name" value="DNA_binding_1"/>
    <property type="match status" value="1"/>
</dbReference>
<evidence type="ECO:0000313" key="10">
    <source>
        <dbReference type="EMBL" id="KRN27598.1"/>
    </source>
</evidence>
<dbReference type="EMBL" id="JQAT01000007">
    <property type="protein sequence ID" value="KRN27598.1"/>
    <property type="molecule type" value="Genomic_DNA"/>
</dbReference>
<dbReference type="Gene3D" id="1.10.10.10">
    <property type="entry name" value="Winged helix-like DNA-binding domain superfamily/Winged helix DNA-binding domain"/>
    <property type="match status" value="1"/>
</dbReference>
<keyword evidence="12" id="KW-1185">Reference proteome</keyword>
<dbReference type="GO" id="GO:0003908">
    <property type="term" value="F:methylated-DNA-[protein]-cysteine S-methyltransferase activity"/>
    <property type="evidence" value="ECO:0007669"/>
    <property type="project" value="UniProtKB-EC"/>
</dbReference>
<dbReference type="Proteomes" id="UP000051645">
    <property type="component" value="Unassembled WGS sequence"/>
</dbReference>
<dbReference type="PANTHER" id="PTHR10815">
    <property type="entry name" value="METHYLATED-DNA--PROTEIN-CYSTEINE METHYLTRANSFERASE"/>
    <property type="match status" value="1"/>
</dbReference>
<name>A0A0R2FH72_9LACO</name>
<dbReference type="AlphaFoldDB" id="A0A0R2FH72"/>
<dbReference type="EMBL" id="JQAZ01000008">
    <property type="protein sequence ID" value="KRN30128.1"/>
    <property type="molecule type" value="Genomic_DNA"/>
</dbReference>
<accession>A0A0R2FH72</accession>
<evidence type="ECO:0000256" key="8">
    <source>
        <dbReference type="ARBA" id="ARBA00049348"/>
    </source>
</evidence>
<dbReference type="CDD" id="cd06445">
    <property type="entry name" value="ATase"/>
    <property type="match status" value="1"/>
</dbReference>
<dbReference type="STRING" id="81857.IV38_GL002054"/>
<dbReference type="InterPro" id="IPR036388">
    <property type="entry name" value="WH-like_DNA-bd_sf"/>
</dbReference>
<dbReference type="FunFam" id="1.10.10.10:FF:000214">
    <property type="entry name" value="Methylated-DNA--protein-cysteine methyltransferase"/>
    <property type="match status" value="1"/>
</dbReference>
<gene>
    <name evidence="10" type="ORF">IV38_GL002054</name>
    <name evidence="11" type="ORF">IV40_GL001974</name>
</gene>
<dbReference type="PATRIC" id="fig|81857.3.peg.2096"/>
<organism evidence="10 13">
    <name type="scientific">Lactobacillus selangorensis</name>
    <dbReference type="NCBI Taxonomy" id="81857"/>
    <lineage>
        <taxon>Bacteria</taxon>
        <taxon>Bacillati</taxon>
        <taxon>Bacillota</taxon>
        <taxon>Bacilli</taxon>
        <taxon>Lactobacillales</taxon>
        <taxon>Lactobacillaceae</taxon>
        <taxon>Lactobacillus</taxon>
    </lineage>
</organism>
<evidence type="ECO:0000256" key="7">
    <source>
        <dbReference type="ARBA" id="ARBA00023204"/>
    </source>
</evidence>
<dbReference type="SUPFAM" id="SSF53155">
    <property type="entry name" value="Methylated DNA-protein cysteine methyltransferase domain"/>
    <property type="match status" value="1"/>
</dbReference>
<evidence type="ECO:0000256" key="3">
    <source>
        <dbReference type="ARBA" id="ARBA00011918"/>
    </source>
</evidence>
<dbReference type="GO" id="GO:0006281">
    <property type="term" value="P:DNA repair"/>
    <property type="evidence" value="ECO:0007669"/>
    <property type="project" value="UniProtKB-KW"/>
</dbReference>
<dbReference type="RefSeq" id="WP_057770935.1">
    <property type="nucleotide sequence ID" value="NZ_JQAT01000007.1"/>
</dbReference>
<dbReference type="PANTHER" id="PTHR10815:SF12">
    <property type="entry name" value="METHYLATED-DNA--PROTEIN-CYSTEINE METHYLTRANSFERASE, INDUCIBLE"/>
    <property type="match status" value="1"/>
</dbReference>
<dbReference type="GO" id="GO:0032259">
    <property type="term" value="P:methylation"/>
    <property type="evidence" value="ECO:0007669"/>
    <property type="project" value="UniProtKB-KW"/>
</dbReference>
<proteinExistence type="inferred from homology"/>
<comment type="catalytic activity">
    <reaction evidence="1">
        <text>a 4-O-methyl-thymidine in DNA + L-cysteinyl-[protein] = a thymidine in DNA + S-methyl-L-cysteinyl-[protein]</text>
        <dbReference type="Rhea" id="RHEA:53428"/>
        <dbReference type="Rhea" id="RHEA-COMP:10131"/>
        <dbReference type="Rhea" id="RHEA-COMP:10132"/>
        <dbReference type="Rhea" id="RHEA-COMP:13555"/>
        <dbReference type="Rhea" id="RHEA-COMP:13556"/>
        <dbReference type="ChEBI" id="CHEBI:29950"/>
        <dbReference type="ChEBI" id="CHEBI:82612"/>
        <dbReference type="ChEBI" id="CHEBI:137386"/>
        <dbReference type="ChEBI" id="CHEBI:137387"/>
        <dbReference type="EC" id="2.1.1.63"/>
    </reaction>
</comment>
<evidence type="ECO:0000256" key="1">
    <source>
        <dbReference type="ARBA" id="ARBA00001286"/>
    </source>
</evidence>
<dbReference type="InterPro" id="IPR036631">
    <property type="entry name" value="MGMT_N_sf"/>
</dbReference>
<dbReference type="Proteomes" id="UP000051751">
    <property type="component" value="Unassembled WGS sequence"/>
</dbReference>
<keyword evidence="5 10" id="KW-0808">Transferase</keyword>
<sequence length="164" mass="18121">MTTVYTTQFSTHGHTFWLGTTLNGLCFVGSPDASQNEMAQFLPADTTYQLDRTHNEHALNALDAYWNGQSQSFDLPLDFLQGTLLRKQVWQALQTIPYGQTVTYTELAEQSGHSDAVRAVASAVGKNPLLIVVPCHRVLRKDGSLGGYRGGEPMKKTLLALEQH</sequence>
<evidence type="ECO:0000256" key="6">
    <source>
        <dbReference type="ARBA" id="ARBA00022763"/>
    </source>
</evidence>
<dbReference type="NCBIfam" id="TIGR00589">
    <property type="entry name" value="ogt"/>
    <property type="match status" value="1"/>
</dbReference>
<keyword evidence="7" id="KW-0234">DNA repair</keyword>
<evidence type="ECO:0000313" key="13">
    <source>
        <dbReference type="Proteomes" id="UP000051751"/>
    </source>
</evidence>
<dbReference type="SUPFAM" id="SSF46767">
    <property type="entry name" value="Methylated DNA-protein cysteine methyltransferase, C-terminal domain"/>
    <property type="match status" value="1"/>
</dbReference>
<keyword evidence="4 10" id="KW-0489">Methyltransferase</keyword>
<dbReference type="InterPro" id="IPR001497">
    <property type="entry name" value="MethylDNA_cys_MeTrfase_AS"/>
</dbReference>
<evidence type="ECO:0000256" key="2">
    <source>
        <dbReference type="ARBA" id="ARBA00008711"/>
    </source>
</evidence>
<reference evidence="12 13" key="1">
    <citation type="journal article" date="2015" name="Genome Announc.">
        <title>Expanding the biotechnology potential of lactobacilli through comparative genomics of 213 strains and associated genera.</title>
        <authorList>
            <person name="Sun Z."/>
            <person name="Harris H.M."/>
            <person name="McCann A."/>
            <person name="Guo C."/>
            <person name="Argimon S."/>
            <person name="Zhang W."/>
            <person name="Yang X."/>
            <person name="Jeffery I.B."/>
            <person name="Cooney J.C."/>
            <person name="Kagawa T.F."/>
            <person name="Liu W."/>
            <person name="Song Y."/>
            <person name="Salvetti E."/>
            <person name="Wrobel A."/>
            <person name="Rasinkangas P."/>
            <person name="Parkhill J."/>
            <person name="Rea M.C."/>
            <person name="O'Sullivan O."/>
            <person name="Ritari J."/>
            <person name="Douillard F.P."/>
            <person name="Paul Ross R."/>
            <person name="Yang R."/>
            <person name="Briner A.E."/>
            <person name="Felis G.E."/>
            <person name="de Vos W.M."/>
            <person name="Barrangou R."/>
            <person name="Klaenhammer T.R."/>
            <person name="Caufield P.W."/>
            <person name="Cui Y."/>
            <person name="Zhang H."/>
            <person name="O'Toole P.W."/>
        </authorList>
    </citation>
    <scope>NUCLEOTIDE SEQUENCE [LARGE SCALE GENOMIC DNA]</scope>
    <source>
        <strain evidence="10 13">ATCC BAA-66</strain>
        <strain evidence="11 12">DSM 13344</strain>
    </source>
</reference>
<evidence type="ECO:0000256" key="5">
    <source>
        <dbReference type="ARBA" id="ARBA00022679"/>
    </source>
</evidence>
<comment type="catalytic activity">
    <reaction evidence="8">
        <text>a 6-O-methyl-2'-deoxyguanosine in DNA + L-cysteinyl-[protein] = S-methyl-L-cysteinyl-[protein] + a 2'-deoxyguanosine in DNA</text>
        <dbReference type="Rhea" id="RHEA:24000"/>
        <dbReference type="Rhea" id="RHEA-COMP:10131"/>
        <dbReference type="Rhea" id="RHEA-COMP:10132"/>
        <dbReference type="Rhea" id="RHEA-COMP:11367"/>
        <dbReference type="Rhea" id="RHEA-COMP:11368"/>
        <dbReference type="ChEBI" id="CHEBI:29950"/>
        <dbReference type="ChEBI" id="CHEBI:82612"/>
        <dbReference type="ChEBI" id="CHEBI:85445"/>
        <dbReference type="ChEBI" id="CHEBI:85448"/>
        <dbReference type="EC" id="2.1.1.63"/>
    </reaction>
</comment>
<comment type="caution">
    <text evidence="10">The sequence shown here is derived from an EMBL/GenBank/DDBJ whole genome shotgun (WGS) entry which is preliminary data.</text>
</comment>
<dbReference type="InterPro" id="IPR036217">
    <property type="entry name" value="MethylDNA_cys_MeTrfase_DNAb"/>
</dbReference>
<evidence type="ECO:0000259" key="9">
    <source>
        <dbReference type="Pfam" id="PF01035"/>
    </source>
</evidence>
<dbReference type="PROSITE" id="PS00374">
    <property type="entry name" value="MGMT"/>
    <property type="match status" value="1"/>
</dbReference>
<dbReference type="EC" id="2.1.1.63" evidence="3"/>
<dbReference type="OrthoDB" id="9802228at2"/>